<dbReference type="GO" id="GO:0004198">
    <property type="term" value="F:calcium-dependent cysteine-type endopeptidase activity"/>
    <property type="evidence" value="ECO:0007669"/>
    <property type="project" value="InterPro"/>
</dbReference>
<feature type="active site" evidence="5 6">
    <location>
        <position position="176"/>
    </location>
</feature>
<feature type="domain" description="Calpain catalytic" evidence="8">
    <location>
        <begin position="120"/>
        <end position="416"/>
    </location>
</feature>
<dbReference type="Proteomes" id="UP001328107">
    <property type="component" value="Unassembled WGS sequence"/>
</dbReference>
<dbReference type="InterPro" id="IPR000169">
    <property type="entry name" value="Pept_cys_AS"/>
</dbReference>
<dbReference type="SMART" id="SM00230">
    <property type="entry name" value="CysPc"/>
    <property type="match status" value="1"/>
</dbReference>
<dbReference type="CDD" id="cd00044">
    <property type="entry name" value="CysPc"/>
    <property type="match status" value="1"/>
</dbReference>
<dbReference type="SMART" id="SM00720">
    <property type="entry name" value="calpain_III"/>
    <property type="match status" value="1"/>
</dbReference>
<dbReference type="EMBL" id="BTRK01000002">
    <property type="protein sequence ID" value="GMR39363.1"/>
    <property type="molecule type" value="Genomic_DNA"/>
</dbReference>
<feature type="non-terminal residue" evidence="9">
    <location>
        <position position="586"/>
    </location>
</feature>
<keyword evidence="10" id="KW-1185">Reference proteome</keyword>
<evidence type="ECO:0000256" key="1">
    <source>
        <dbReference type="ARBA" id="ARBA00007623"/>
    </source>
</evidence>
<feature type="region of interest" description="Disordered" evidence="7">
    <location>
        <begin position="72"/>
        <end position="96"/>
    </location>
</feature>
<evidence type="ECO:0000256" key="6">
    <source>
        <dbReference type="PROSITE-ProRule" id="PRU00239"/>
    </source>
</evidence>
<comment type="caution">
    <text evidence="9">The sequence shown here is derived from an EMBL/GenBank/DDBJ whole genome shotgun (WGS) entry which is preliminary data.</text>
</comment>
<dbReference type="CDD" id="cd00214">
    <property type="entry name" value="Calpain_III"/>
    <property type="match status" value="1"/>
</dbReference>
<feature type="active site" evidence="5 6">
    <location>
        <position position="332"/>
    </location>
</feature>
<sequence>MNGGFVNIIGNLIGDAAHKFLGVDPETGRIIGAVAGNVIFSLGGKDNSLGNIGKIILDNIISGKFRRDVNPFVPPAPSGFGGGGGGGGGGGDRPPRPALREGEVIDFYAERDKCIQERRLYEDPYFPADDSSLSYSNKRHSKPVQWLRPGELTKEPMLIAEGHSRFDVIQGELGDCWLLAAAANLTLRDELFYRVVPPDQSFTENYAGIFHFQFWHYGKWVDVVIDDRLPSADGELLYMHSASQSEFWSALLEKAYAKLHGTYEALKGGTTSEALEDFTGGLTEFIDLHQSPPNLMQMMLRGFEMGSLFGCSIEADPNQWEARLENGLVKGHAYSITGMRVVSTPNGDICLVRIRNPWGNEQEWNGPWSDNSSEWQGVPDDVKADMGLKYERDGEFWMSFDDYMRNFEKMEICNLGPDVMNEVYQMTGVKAATAQWATNTHDGAWIRNQTAGGCRNYIDTFAANPQYRVTLTDSDPNDDDELCTVIFAVLQKYRREMKPMGLDNVPIGFAVYNVSSGHAPSGKLSTDFFQSTKSTMRSAAFVNLKEMVGRFRVPPGDYVIVPSTFEPNEEAEFMLRIYTNGFIESE</sequence>
<dbReference type="PANTHER" id="PTHR10183">
    <property type="entry name" value="CALPAIN"/>
    <property type="match status" value="1"/>
</dbReference>
<evidence type="ECO:0000313" key="10">
    <source>
        <dbReference type="Proteomes" id="UP001328107"/>
    </source>
</evidence>
<dbReference type="InterPro" id="IPR022684">
    <property type="entry name" value="Calpain_cysteine_protease"/>
</dbReference>
<dbReference type="Gene3D" id="3.90.70.10">
    <property type="entry name" value="Cysteine proteinases"/>
    <property type="match status" value="1"/>
</dbReference>
<dbReference type="InterPro" id="IPR036213">
    <property type="entry name" value="Calpain_III_sf"/>
</dbReference>
<dbReference type="InterPro" id="IPR022682">
    <property type="entry name" value="Calpain_domain_III"/>
</dbReference>
<name>A0AAN5C6K6_9BILA</name>
<keyword evidence="2 6" id="KW-0645">Protease</keyword>
<evidence type="ECO:0000256" key="3">
    <source>
        <dbReference type="ARBA" id="ARBA00022801"/>
    </source>
</evidence>
<dbReference type="PROSITE" id="PS00139">
    <property type="entry name" value="THIOL_PROTEASE_CYS"/>
    <property type="match status" value="1"/>
</dbReference>
<dbReference type="InterPro" id="IPR022683">
    <property type="entry name" value="Calpain_III"/>
</dbReference>
<evidence type="ECO:0000313" key="9">
    <source>
        <dbReference type="EMBL" id="GMR39363.1"/>
    </source>
</evidence>
<evidence type="ECO:0000256" key="2">
    <source>
        <dbReference type="ARBA" id="ARBA00022670"/>
    </source>
</evidence>
<dbReference type="GO" id="GO:0005737">
    <property type="term" value="C:cytoplasm"/>
    <property type="evidence" value="ECO:0007669"/>
    <property type="project" value="TreeGrafter"/>
</dbReference>
<evidence type="ECO:0000256" key="4">
    <source>
        <dbReference type="ARBA" id="ARBA00022807"/>
    </source>
</evidence>
<evidence type="ECO:0000256" key="7">
    <source>
        <dbReference type="SAM" id="MobiDB-lite"/>
    </source>
</evidence>
<dbReference type="Pfam" id="PF00648">
    <property type="entry name" value="Peptidase_C2"/>
    <property type="match status" value="1"/>
</dbReference>
<keyword evidence="4 6" id="KW-0788">Thiol protease</keyword>
<dbReference type="InterPro" id="IPR033883">
    <property type="entry name" value="C2_III"/>
</dbReference>
<dbReference type="SUPFAM" id="SSF54001">
    <property type="entry name" value="Cysteine proteinases"/>
    <property type="match status" value="1"/>
</dbReference>
<evidence type="ECO:0000259" key="8">
    <source>
        <dbReference type="PROSITE" id="PS50203"/>
    </source>
</evidence>
<feature type="compositionally biased region" description="Gly residues" evidence="7">
    <location>
        <begin position="79"/>
        <end position="92"/>
    </location>
</feature>
<dbReference type="SUPFAM" id="SSF49758">
    <property type="entry name" value="Calpain large subunit, middle domain (domain III)"/>
    <property type="match status" value="1"/>
</dbReference>
<dbReference type="PRINTS" id="PR00704">
    <property type="entry name" value="CALPAIN"/>
</dbReference>
<feature type="active site" evidence="5 6">
    <location>
        <position position="356"/>
    </location>
</feature>
<dbReference type="Gene3D" id="2.60.120.380">
    <property type="match status" value="1"/>
</dbReference>
<dbReference type="AlphaFoldDB" id="A0AAN5C6K6"/>
<dbReference type="InterPro" id="IPR038765">
    <property type="entry name" value="Papain-like_cys_pep_sf"/>
</dbReference>
<keyword evidence="3 6" id="KW-0378">Hydrolase</keyword>
<dbReference type="GO" id="GO:0006508">
    <property type="term" value="P:proteolysis"/>
    <property type="evidence" value="ECO:0007669"/>
    <property type="project" value="UniProtKB-KW"/>
</dbReference>
<accession>A0AAN5C6K6</accession>
<dbReference type="FunFam" id="2.60.120.380:FF:000002">
    <property type="entry name" value="calpain-3 isoform X1"/>
    <property type="match status" value="1"/>
</dbReference>
<dbReference type="Pfam" id="PF01067">
    <property type="entry name" value="Calpain_III"/>
    <property type="match status" value="1"/>
</dbReference>
<evidence type="ECO:0000256" key="5">
    <source>
        <dbReference type="PIRSR" id="PIRSR622684-1"/>
    </source>
</evidence>
<reference evidence="10" key="1">
    <citation type="submission" date="2022-10" db="EMBL/GenBank/DDBJ databases">
        <title>Genome assembly of Pristionchus species.</title>
        <authorList>
            <person name="Yoshida K."/>
            <person name="Sommer R.J."/>
        </authorList>
    </citation>
    <scope>NUCLEOTIDE SEQUENCE [LARGE SCALE GENOMIC DNA]</scope>
    <source>
        <strain evidence="10">RS5460</strain>
    </source>
</reference>
<dbReference type="PROSITE" id="PS50203">
    <property type="entry name" value="CALPAIN_CAT"/>
    <property type="match status" value="1"/>
</dbReference>
<proteinExistence type="inferred from homology"/>
<dbReference type="PANTHER" id="PTHR10183:SF419">
    <property type="entry name" value="CALPAIN CLP-1"/>
    <property type="match status" value="1"/>
</dbReference>
<dbReference type="InterPro" id="IPR001300">
    <property type="entry name" value="Peptidase_C2_calpain_cat"/>
</dbReference>
<comment type="similarity">
    <text evidence="1">Belongs to the peptidase C2 family.</text>
</comment>
<organism evidence="9 10">
    <name type="scientific">Pristionchus mayeri</name>
    <dbReference type="NCBI Taxonomy" id="1317129"/>
    <lineage>
        <taxon>Eukaryota</taxon>
        <taxon>Metazoa</taxon>
        <taxon>Ecdysozoa</taxon>
        <taxon>Nematoda</taxon>
        <taxon>Chromadorea</taxon>
        <taxon>Rhabditida</taxon>
        <taxon>Rhabditina</taxon>
        <taxon>Diplogasteromorpha</taxon>
        <taxon>Diplogasteroidea</taxon>
        <taxon>Neodiplogasteridae</taxon>
        <taxon>Pristionchus</taxon>
    </lineage>
</organism>
<protein>
    <recommendedName>
        <fullName evidence="8">Calpain catalytic domain-containing protein</fullName>
    </recommendedName>
</protein>
<dbReference type="FunFam" id="3.90.70.10:FF:000001">
    <property type="entry name" value="Calpain-1 catalytic subunit"/>
    <property type="match status" value="1"/>
</dbReference>
<gene>
    <name evidence="9" type="ORF">PMAYCL1PPCAC_09558</name>
</gene>